<accession>A0A212KYJ8</accession>
<proteinExistence type="predicted"/>
<dbReference type="EMBL" id="FMJD01000001">
    <property type="protein sequence ID" value="SCM70199.1"/>
    <property type="molecule type" value="Genomic_DNA"/>
</dbReference>
<evidence type="ECO:0000313" key="1">
    <source>
        <dbReference type="EMBL" id="SCM70199.1"/>
    </source>
</evidence>
<sequence>MFSGLAIYRLARATVVFRRPRLARLYAT</sequence>
<name>A0A212KYJ8_9HYPH</name>
<organism evidence="1">
    <name type="scientific">uncultured Pleomorphomonas sp</name>
    <dbReference type="NCBI Taxonomy" id="442121"/>
    <lineage>
        <taxon>Bacteria</taxon>
        <taxon>Pseudomonadati</taxon>
        <taxon>Pseudomonadota</taxon>
        <taxon>Alphaproteobacteria</taxon>
        <taxon>Hyphomicrobiales</taxon>
        <taxon>Pleomorphomonadaceae</taxon>
        <taxon>Pleomorphomonas</taxon>
        <taxon>environmental samples</taxon>
    </lineage>
</organism>
<protein>
    <submittedName>
        <fullName evidence="1">Uncharacterized protein</fullName>
    </submittedName>
</protein>
<gene>
    <name evidence="1" type="ORF">KL86PLE_10073</name>
</gene>
<reference evidence="1" key="1">
    <citation type="submission" date="2016-08" db="EMBL/GenBank/DDBJ databases">
        <authorList>
            <person name="Seilhamer J.J."/>
        </authorList>
    </citation>
    <scope>NUCLEOTIDE SEQUENCE</scope>
    <source>
        <strain evidence="1">86</strain>
    </source>
</reference>
<dbReference type="AlphaFoldDB" id="A0A212KYJ8"/>